<evidence type="ECO:0000313" key="2">
    <source>
        <dbReference type="Proteomes" id="UP000054715"/>
    </source>
</evidence>
<dbReference type="EMBL" id="LNYG01000001">
    <property type="protein sequence ID" value="KTD13246.1"/>
    <property type="molecule type" value="Genomic_DNA"/>
</dbReference>
<protein>
    <submittedName>
        <fullName evidence="1">Uncharacterized protein</fullName>
    </submittedName>
</protein>
<dbReference type="AlphaFoldDB" id="A0A0W0UZE9"/>
<organism evidence="1 2">
    <name type="scientific">Legionella jamestowniensis</name>
    <dbReference type="NCBI Taxonomy" id="455"/>
    <lineage>
        <taxon>Bacteria</taxon>
        <taxon>Pseudomonadati</taxon>
        <taxon>Pseudomonadota</taxon>
        <taxon>Gammaproteobacteria</taxon>
        <taxon>Legionellales</taxon>
        <taxon>Legionellaceae</taxon>
        <taxon>Legionella</taxon>
    </lineage>
</organism>
<evidence type="ECO:0000313" key="1">
    <source>
        <dbReference type="EMBL" id="KTD13246.1"/>
    </source>
</evidence>
<comment type="caution">
    <text evidence="1">The sequence shown here is derived from an EMBL/GenBank/DDBJ whole genome shotgun (WGS) entry which is preliminary data.</text>
</comment>
<proteinExistence type="predicted"/>
<gene>
    <name evidence="1" type="ORF">Ljam_0036</name>
</gene>
<name>A0A0W0UZE9_9GAMM</name>
<accession>A0A0W0UZE9</accession>
<reference evidence="1 2" key="1">
    <citation type="submission" date="2015-11" db="EMBL/GenBank/DDBJ databases">
        <title>Genomic analysis of 38 Legionella species identifies large and diverse effector repertoires.</title>
        <authorList>
            <person name="Burstein D."/>
            <person name="Amaro F."/>
            <person name="Zusman T."/>
            <person name="Lifshitz Z."/>
            <person name="Cohen O."/>
            <person name="Gilbert J.A."/>
            <person name="Pupko T."/>
            <person name="Shuman H.A."/>
            <person name="Segal G."/>
        </authorList>
    </citation>
    <scope>NUCLEOTIDE SEQUENCE [LARGE SCALE GENOMIC DNA]</scope>
    <source>
        <strain evidence="1 2">JA-26-G1-E2</strain>
    </source>
</reference>
<dbReference type="PATRIC" id="fig|455.5.peg.38"/>
<dbReference type="Proteomes" id="UP000054715">
    <property type="component" value="Unassembled WGS sequence"/>
</dbReference>
<dbReference type="OrthoDB" id="5648953at2"/>
<sequence>MGNITPCSLLTLSKELAMDEKENETLQDILEGITGNVRPLLLPIDKLTKKASRYPELSSTIELLMQAEQQIQQALHTKKSGLLAARDIPLGEIFSLLKDCYSGKINDHLQSILENAEVELTVKKREPGDPQSPKQLEIKIELAAAVIDKYAGLLAMVIGKKSKSKEEQAIINNASKTIDTSAKKLRRLNLMHGINQLEQEIYQCIEEHKNSHCFPFFCTGKTINQYNSLAAFMNNLFSDPLSAHELAGGLYVAHLKVKKLPETTVQRRLTAAIHQVLKNNGYPVEEKETEKFIQLYQARIEQLNSILYV</sequence>
<dbReference type="RefSeq" id="WP_131762283.1">
    <property type="nucleotide sequence ID" value="NZ_CAAAJF010000003.1"/>
</dbReference>